<dbReference type="InterPro" id="IPR009057">
    <property type="entry name" value="Homeodomain-like_sf"/>
</dbReference>
<dbReference type="Gene3D" id="1.10.10.60">
    <property type="entry name" value="Homeodomain-like"/>
    <property type="match status" value="1"/>
</dbReference>
<dbReference type="SUPFAM" id="SSF46689">
    <property type="entry name" value="Homeodomain-like"/>
    <property type="match status" value="1"/>
</dbReference>
<dbReference type="PROSITE" id="PS50977">
    <property type="entry name" value="HTH_TETR_2"/>
    <property type="match status" value="1"/>
</dbReference>
<dbReference type="PRINTS" id="PR00455">
    <property type="entry name" value="HTHTETR"/>
</dbReference>
<keyword evidence="3" id="KW-0804">Transcription</keyword>
<evidence type="ECO:0000256" key="4">
    <source>
        <dbReference type="PROSITE-ProRule" id="PRU00335"/>
    </source>
</evidence>
<comment type="caution">
    <text evidence="6">The sequence shown here is derived from an EMBL/GenBank/DDBJ whole genome shotgun (WGS) entry which is preliminary data.</text>
</comment>
<dbReference type="FunFam" id="1.10.10.60:FF:000141">
    <property type="entry name" value="TetR family transcriptional regulator"/>
    <property type="match status" value="1"/>
</dbReference>
<feature type="domain" description="HTH tetR-type" evidence="5">
    <location>
        <begin position="2"/>
        <end position="62"/>
    </location>
</feature>
<sequence length="193" mass="22787">MSSAKERLLEYAKILFSQKGYYATSVEDIVESAGFSKGTFYFYFKSKEELFKSLVEEMHLNIVKRLENFLEKELPLEDALSEYAKVFLEDIYQNRHIAQIFLFQLVGTNEEFRKLYYTKVSHFRELLTKMVDRAIQRGEINYKNAENIVNLYAGFLRMLVLEYVFREKEPDLERVKRLAQEGVKVLFGGLKNA</sequence>
<keyword evidence="1" id="KW-0805">Transcription regulation</keyword>
<dbReference type="AlphaFoldDB" id="A0A7C5SWT3"/>
<dbReference type="PANTHER" id="PTHR43479">
    <property type="entry name" value="ACREF/ENVCD OPERON REPRESSOR-RELATED"/>
    <property type="match status" value="1"/>
</dbReference>
<evidence type="ECO:0000256" key="2">
    <source>
        <dbReference type="ARBA" id="ARBA00023125"/>
    </source>
</evidence>
<evidence type="ECO:0000313" key="6">
    <source>
        <dbReference type="EMBL" id="HHO73763.1"/>
    </source>
</evidence>
<dbReference type="InterPro" id="IPR036271">
    <property type="entry name" value="Tet_transcr_reg_TetR-rel_C_sf"/>
</dbReference>
<dbReference type="EMBL" id="DSAC01000047">
    <property type="protein sequence ID" value="HHO73763.1"/>
    <property type="molecule type" value="Genomic_DNA"/>
</dbReference>
<feature type="DNA-binding region" description="H-T-H motif" evidence="4">
    <location>
        <begin position="25"/>
        <end position="44"/>
    </location>
</feature>
<proteinExistence type="predicted"/>
<dbReference type="InterPro" id="IPR049446">
    <property type="entry name" value="TetR_AcrR1-like_C"/>
</dbReference>
<reference evidence="6" key="1">
    <citation type="journal article" date="2020" name="mSystems">
        <title>Genome- and Community-Level Interaction Insights into Carbon Utilization and Element Cycling Functions of Hydrothermarchaeota in Hydrothermal Sediment.</title>
        <authorList>
            <person name="Zhou Z."/>
            <person name="Liu Y."/>
            <person name="Xu W."/>
            <person name="Pan J."/>
            <person name="Luo Z.H."/>
            <person name="Li M."/>
        </authorList>
    </citation>
    <scope>NUCLEOTIDE SEQUENCE [LARGE SCALE GENOMIC DNA]</scope>
    <source>
        <strain evidence="6">SpSt-114</strain>
    </source>
</reference>
<dbReference type="PANTHER" id="PTHR43479:SF11">
    <property type="entry name" value="ACREF_ENVCD OPERON REPRESSOR-RELATED"/>
    <property type="match status" value="1"/>
</dbReference>
<keyword evidence="2 4" id="KW-0238">DNA-binding</keyword>
<gene>
    <name evidence="6" type="ORF">ENN04_03910</name>
</gene>
<evidence type="ECO:0000256" key="3">
    <source>
        <dbReference type="ARBA" id="ARBA00023163"/>
    </source>
</evidence>
<evidence type="ECO:0000256" key="1">
    <source>
        <dbReference type="ARBA" id="ARBA00023015"/>
    </source>
</evidence>
<dbReference type="SUPFAM" id="SSF48498">
    <property type="entry name" value="Tetracyclin repressor-like, C-terminal domain"/>
    <property type="match status" value="1"/>
</dbReference>
<organism evidence="6">
    <name type="scientific">Thermocrinis ruber</name>
    <dbReference type="NCBI Taxonomy" id="75906"/>
    <lineage>
        <taxon>Bacteria</taxon>
        <taxon>Pseudomonadati</taxon>
        <taxon>Aquificota</taxon>
        <taxon>Aquificia</taxon>
        <taxon>Aquificales</taxon>
        <taxon>Aquificaceae</taxon>
        <taxon>Thermocrinis</taxon>
    </lineage>
</organism>
<dbReference type="InterPro" id="IPR050624">
    <property type="entry name" value="HTH-type_Tx_Regulator"/>
</dbReference>
<dbReference type="Gene3D" id="1.10.357.10">
    <property type="entry name" value="Tetracycline Repressor, domain 2"/>
    <property type="match status" value="1"/>
</dbReference>
<dbReference type="InterPro" id="IPR001647">
    <property type="entry name" value="HTH_TetR"/>
</dbReference>
<protein>
    <submittedName>
        <fullName evidence="6">TetR/AcrR family transcriptional regulator</fullName>
    </submittedName>
</protein>
<evidence type="ECO:0000259" key="5">
    <source>
        <dbReference type="PROSITE" id="PS50977"/>
    </source>
</evidence>
<name>A0A7C5SWT3_9AQUI</name>
<dbReference type="GO" id="GO:0003677">
    <property type="term" value="F:DNA binding"/>
    <property type="evidence" value="ECO:0007669"/>
    <property type="project" value="UniProtKB-UniRule"/>
</dbReference>
<dbReference type="Pfam" id="PF00440">
    <property type="entry name" value="TetR_N"/>
    <property type="match status" value="1"/>
</dbReference>
<accession>A0A7C5SWT3</accession>
<dbReference type="Pfam" id="PF21542">
    <property type="entry name" value="TetR_C_42"/>
    <property type="match status" value="1"/>
</dbReference>